<feature type="region of interest" description="Disordered" evidence="7">
    <location>
        <begin position="358"/>
        <end position="451"/>
    </location>
</feature>
<dbReference type="CDD" id="cd08760">
    <property type="entry name" value="Cyt_b561_FRRS1_like"/>
    <property type="match status" value="1"/>
</dbReference>
<sequence>MPRLSEGSGLLRRFLLGGLFVLFGCLLNSVSAQDVCVNGFIMDTYCADRGTLLDNPTVQSLINPEKHTLHCLVDVSRCINGGFEVLEAPLEGSDTYCRVFKLDSRGNELVLALARQTGSRSLGCTTCGTTGALREGFKCSVVGTPEGSDAPRTLNVKSVHIESCDDVIAQNSGVTNAVITDDMRFCETNDGWIIAHGALMLASWGFLLPLGIAMAISGRKRDPLWFKLHVGLQVTGLILAIAGWATALVQSQVLDSGGGILLTHAAMGCVVMGLGILQPVNALFRPHKPQPGERKSLGRLVWELAHKILGNAALGLALATIVLGALQTQYFVEFLSALGAALFVVIVSGVLMWCTSPKTTSSEETHESVSFKGKGGSVEKGVENENNNPSAAAFGRSTEQRKGNGQAAAVVSVEAEHQRVLASEEGREERAESEEVSRVEEEGEGRRNWSG</sequence>
<keyword evidence="6 8" id="KW-0472">Membrane</keyword>
<dbReference type="PANTHER" id="PTHR47281">
    <property type="entry name" value="OS09G0557700 PROTEIN"/>
    <property type="match status" value="1"/>
</dbReference>
<dbReference type="PROSITE" id="PS50939">
    <property type="entry name" value="CYTOCHROME_B561"/>
    <property type="match status" value="1"/>
</dbReference>
<evidence type="ECO:0000256" key="3">
    <source>
        <dbReference type="ARBA" id="ARBA00022692"/>
    </source>
</evidence>
<dbReference type="PhylomeDB" id="A0A0G4I6R2"/>
<evidence type="ECO:0000256" key="2">
    <source>
        <dbReference type="ARBA" id="ARBA00022448"/>
    </source>
</evidence>
<keyword evidence="9" id="KW-0732">Signal</keyword>
<dbReference type="VEuPathDB" id="CryptoDB:Cvel_11399"/>
<gene>
    <name evidence="11" type="ORF">Cvel_11399</name>
</gene>
<organism evidence="11">
    <name type="scientific">Chromera velia CCMP2878</name>
    <dbReference type="NCBI Taxonomy" id="1169474"/>
    <lineage>
        <taxon>Eukaryota</taxon>
        <taxon>Sar</taxon>
        <taxon>Alveolata</taxon>
        <taxon>Colpodellida</taxon>
        <taxon>Chromeraceae</taxon>
        <taxon>Chromera</taxon>
    </lineage>
</organism>
<protein>
    <recommendedName>
        <fullName evidence="10">Cytochrome b561 domain-containing protein</fullName>
    </recommendedName>
</protein>
<dbReference type="EMBL" id="CDMZ01005307">
    <property type="protein sequence ID" value="CEM52619.1"/>
    <property type="molecule type" value="Genomic_DNA"/>
</dbReference>
<keyword evidence="5 8" id="KW-1133">Transmembrane helix</keyword>
<feature type="transmembrane region" description="Helical" evidence="8">
    <location>
        <begin position="334"/>
        <end position="354"/>
    </location>
</feature>
<dbReference type="SMART" id="SM00665">
    <property type="entry name" value="B561"/>
    <property type="match status" value="1"/>
</dbReference>
<feature type="transmembrane region" description="Helical" evidence="8">
    <location>
        <begin position="304"/>
        <end position="328"/>
    </location>
</feature>
<evidence type="ECO:0000256" key="8">
    <source>
        <dbReference type="SAM" id="Phobius"/>
    </source>
</evidence>
<dbReference type="GO" id="GO:0016020">
    <property type="term" value="C:membrane"/>
    <property type="evidence" value="ECO:0007669"/>
    <property type="project" value="UniProtKB-SubCell"/>
</dbReference>
<dbReference type="InterPro" id="IPR045879">
    <property type="entry name" value="B561A"/>
</dbReference>
<dbReference type="InterPro" id="IPR006593">
    <property type="entry name" value="Cyt_b561/ferric_Rdtase_TM"/>
</dbReference>
<feature type="transmembrane region" description="Helical" evidence="8">
    <location>
        <begin position="228"/>
        <end position="249"/>
    </location>
</feature>
<proteinExistence type="predicted"/>
<evidence type="ECO:0000256" key="7">
    <source>
        <dbReference type="SAM" id="MobiDB-lite"/>
    </source>
</evidence>
<keyword evidence="3 8" id="KW-0812">Transmembrane</keyword>
<keyword evidence="4" id="KW-0249">Electron transport</keyword>
<feature type="transmembrane region" description="Helical" evidence="8">
    <location>
        <begin position="261"/>
        <end position="284"/>
    </location>
</feature>
<evidence type="ECO:0000256" key="9">
    <source>
        <dbReference type="SAM" id="SignalP"/>
    </source>
</evidence>
<keyword evidence="2" id="KW-0813">Transport</keyword>
<dbReference type="AlphaFoldDB" id="A0A0G4I6R2"/>
<comment type="subcellular location">
    <subcellularLocation>
        <location evidence="1">Membrane</location>
    </subcellularLocation>
</comment>
<dbReference type="PROSITE" id="PS51257">
    <property type="entry name" value="PROKAR_LIPOPROTEIN"/>
    <property type="match status" value="1"/>
</dbReference>
<feature type="compositionally biased region" description="Basic and acidic residues" evidence="7">
    <location>
        <begin position="414"/>
        <end position="451"/>
    </location>
</feature>
<evidence type="ECO:0000256" key="4">
    <source>
        <dbReference type="ARBA" id="ARBA00022982"/>
    </source>
</evidence>
<evidence type="ECO:0000313" key="11">
    <source>
        <dbReference type="EMBL" id="CEM52619.1"/>
    </source>
</evidence>
<dbReference type="Gene3D" id="1.20.120.1770">
    <property type="match status" value="1"/>
</dbReference>
<dbReference type="Pfam" id="PF03188">
    <property type="entry name" value="Cytochrom_B561"/>
    <property type="match status" value="1"/>
</dbReference>
<name>A0A0G4I6R2_9ALVE</name>
<evidence type="ECO:0000256" key="6">
    <source>
        <dbReference type="ARBA" id="ARBA00023136"/>
    </source>
</evidence>
<feature type="signal peptide" evidence="9">
    <location>
        <begin position="1"/>
        <end position="32"/>
    </location>
</feature>
<dbReference type="PANTHER" id="PTHR47281:SF1">
    <property type="entry name" value="OS09G0557700 PROTEIN"/>
    <property type="match status" value="1"/>
</dbReference>
<evidence type="ECO:0000256" key="5">
    <source>
        <dbReference type="ARBA" id="ARBA00022989"/>
    </source>
</evidence>
<accession>A0A0G4I6R2</accession>
<reference evidence="11" key="1">
    <citation type="submission" date="2014-11" db="EMBL/GenBank/DDBJ databases">
        <authorList>
            <person name="Otto D Thomas"/>
            <person name="Naeem Raeece"/>
        </authorList>
    </citation>
    <scope>NUCLEOTIDE SEQUENCE</scope>
</reference>
<evidence type="ECO:0000256" key="1">
    <source>
        <dbReference type="ARBA" id="ARBA00004370"/>
    </source>
</evidence>
<feature type="transmembrane region" description="Helical" evidence="8">
    <location>
        <begin position="192"/>
        <end position="216"/>
    </location>
</feature>
<evidence type="ECO:0000259" key="10">
    <source>
        <dbReference type="PROSITE" id="PS50939"/>
    </source>
</evidence>
<feature type="chain" id="PRO_5005192409" description="Cytochrome b561 domain-containing protein" evidence="9">
    <location>
        <begin position="33"/>
        <end position="451"/>
    </location>
</feature>
<feature type="domain" description="Cytochrome b561" evidence="10">
    <location>
        <begin position="160"/>
        <end position="364"/>
    </location>
</feature>